<name>A0A1F5TPS6_9BACT</name>
<comment type="caution">
    <text evidence="1">The sequence shown here is derived from an EMBL/GenBank/DDBJ whole genome shotgun (WGS) entry which is preliminary data.</text>
</comment>
<proteinExistence type="predicted"/>
<evidence type="ECO:0000313" key="2">
    <source>
        <dbReference type="Proteomes" id="UP000177579"/>
    </source>
</evidence>
<evidence type="ECO:0000313" key="1">
    <source>
        <dbReference type="EMBL" id="OGF40973.1"/>
    </source>
</evidence>
<sequence length="113" mass="13399">MIEKEKNFEIISVEGEYIFFRLNDNKNQIHVFHRVTKKIAIIPKTSSSFLSRMYIPETKWEENNIITEQEILEAKNLFDQGYSRGLQEGYQQNQAFPKDKNELAGFLKGRLRQ</sequence>
<gene>
    <name evidence="1" type="ORF">A2531_04370</name>
</gene>
<dbReference type="Proteomes" id="UP000177579">
    <property type="component" value="Unassembled WGS sequence"/>
</dbReference>
<dbReference type="EMBL" id="MFGO01000017">
    <property type="protein sequence ID" value="OGF40973.1"/>
    <property type="molecule type" value="Genomic_DNA"/>
</dbReference>
<organism evidence="1 2">
    <name type="scientific">Candidatus Falkowbacteria bacterium RIFOXYD2_FULL_34_120</name>
    <dbReference type="NCBI Taxonomy" id="1798007"/>
    <lineage>
        <taxon>Bacteria</taxon>
        <taxon>Candidatus Falkowiibacteriota</taxon>
    </lineage>
</organism>
<protein>
    <submittedName>
        <fullName evidence="1">Uncharacterized protein</fullName>
    </submittedName>
</protein>
<reference evidence="1 2" key="1">
    <citation type="journal article" date="2016" name="Nat. Commun.">
        <title>Thousands of microbial genomes shed light on interconnected biogeochemical processes in an aquifer system.</title>
        <authorList>
            <person name="Anantharaman K."/>
            <person name="Brown C.T."/>
            <person name="Hug L.A."/>
            <person name="Sharon I."/>
            <person name="Castelle C.J."/>
            <person name="Probst A.J."/>
            <person name="Thomas B.C."/>
            <person name="Singh A."/>
            <person name="Wilkins M.J."/>
            <person name="Karaoz U."/>
            <person name="Brodie E.L."/>
            <person name="Williams K.H."/>
            <person name="Hubbard S.S."/>
            <person name="Banfield J.F."/>
        </authorList>
    </citation>
    <scope>NUCLEOTIDE SEQUENCE [LARGE SCALE GENOMIC DNA]</scope>
</reference>
<dbReference type="AlphaFoldDB" id="A0A1F5TPS6"/>
<accession>A0A1F5TPS6</accession>